<evidence type="ECO:0000313" key="2">
    <source>
        <dbReference type="Proteomes" id="UP000250078"/>
    </source>
</evidence>
<reference evidence="1 2" key="1">
    <citation type="journal article" date="2016" name="Nat. Commun.">
        <title>Ectomycorrhizal ecology is imprinted in the genome of the dominant symbiotic fungus Cenococcum geophilum.</title>
        <authorList>
            <consortium name="DOE Joint Genome Institute"/>
            <person name="Peter M."/>
            <person name="Kohler A."/>
            <person name="Ohm R.A."/>
            <person name="Kuo A."/>
            <person name="Krutzmann J."/>
            <person name="Morin E."/>
            <person name="Arend M."/>
            <person name="Barry K.W."/>
            <person name="Binder M."/>
            <person name="Choi C."/>
            <person name="Clum A."/>
            <person name="Copeland A."/>
            <person name="Grisel N."/>
            <person name="Haridas S."/>
            <person name="Kipfer T."/>
            <person name="LaButti K."/>
            <person name="Lindquist E."/>
            <person name="Lipzen A."/>
            <person name="Maire R."/>
            <person name="Meier B."/>
            <person name="Mihaltcheva S."/>
            <person name="Molinier V."/>
            <person name="Murat C."/>
            <person name="Poggeler S."/>
            <person name="Quandt C.A."/>
            <person name="Sperisen C."/>
            <person name="Tritt A."/>
            <person name="Tisserant E."/>
            <person name="Crous P.W."/>
            <person name="Henrissat B."/>
            <person name="Nehls U."/>
            <person name="Egli S."/>
            <person name="Spatafora J.W."/>
            <person name="Grigoriev I.V."/>
            <person name="Martin F.M."/>
        </authorList>
    </citation>
    <scope>NUCLEOTIDE SEQUENCE [LARGE SCALE GENOMIC DNA]</scope>
    <source>
        <strain evidence="1 2">1.58</strain>
    </source>
</reference>
<name>A0ACC8ELD6_9PEZI</name>
<sequence length="268" mass="29618">MMSTLGAKQPEEAQLPPYPTYEALIEEGRHGTSMLVGLSPSARRIFWSLSGPLTTSISVMSSPHNPDSLEPYFQPGTSTWHAISQSPLTKTKVSSITVQVYEFEMWEEQWLDMHRDHSEPDGGEENGEGVLWGELSDYNEEEDEEGEGEGAEHLLMCCGEKRPRGKAVSVAVKPAASHGFVTIHDYLSAVHPWLMSLREDILGAIGMYEGVICDMDGDCVPIAPSLGADLMVNYNAPGRLMMCNKPIWIKQTRNPPRLDVTSPSWLNG</sequence>
<keyword evidence="2" id="KW-1185">Reference proteome</keyword>
<accession>A0ACC8ELD6</accession>
<gene>
    <name evidence="1" type="ORF">K441DRAFT_671458</name>
</gene>
<protein>
    <submittedName>
        <fullName evidence="1">Uncharacterized protein</fullName>
    </submittedName>
</protein>
<proteinExistence type="predicted"/>
<organism evidence="1 2">
    <name type="scientific">Cenococcum geophilum 1.58</name>
    <dbReference type="NCBI Taxonomy" id="794803"/>
    <lineage>
        <taxon>Eukaryota</taxon>
        <taxon>Fungi</taxon>
        <taxon>Dikarya</taxon>
        <taxon>Ascomycota</taxon>
        <taxon>Pezizomycotina</taxon>
        <taxon>Dothideomycetes</taxon>
        <taxon>Pleosporomycetidae</taxon>
        <taxon>Gloniales</taxon>
        <taxon>Gloniaceae</taxon>
        <taxon>Cenococcum</taxon>
    </lineage>
</organism>
<evidence type="ECO:0000313" key="1">
    <source>
        <dbReference type="EMBL" id="OCK87025.1"/>
    </source>
</evidence>
<dbReference type="EMBL" id="KV748275">
    <property type="protein sequence ID" value="OCK87025.1"/>
    <property type="molecule type" value="Genomic_DNA"/>
</dbReference>
<dbReference type="Proteomes" id="UP000250078">
    <property type="component" value="Unassembled WGS sequence"/>
</dbReference>